<comment type="similarity">
    <text evidence="2">Belongs to the transpeptidase family.</text>
</comment>
<dbReference type="Gene3D" id="3.30.10.20">
    <property type="match status" value="2"/>
</dbReference>
<evidence type="ECO:0000256" key="4">
    <source>
        <dbReference type="SAM" id="Phobius"/>
    </source>
</evidence>
<dbReference type="Gene3D" id="3.30.450.330">
    <property type="match status" value="1"/>
</dbReference>
<dbReference type="InterPro" id="IPR001460">
    <property type="entry name" value="PCN-bd_Tpept"/>
</dbReference>
<dbReference type="EMBL" id="FNOU01000007">
    <property type="protein sequence ID" value="SDX77239.1"/>
    <property type="molecule type" value="Genomic_DNA"/>
</dbReference>
<dbReference type="PANTHER" id="PTHR30627:SF1">
    <property type="entry name" value="PEPTIDOGLYCAN D,D-TRANSPEPTIDASE FTSI"/>
    <property type="match status" value="1"/>
</dbReference>
<evidence type="ECO:0000256" key="2">
    <source>
        <dbReference type="ARBA" id="ARBA00007171"/>
    </source>
</evidence>
<dbReference type="SMART" id="SM00740">
    <property type="entry name" value="PASTA"/>
    <property type="match status" value="2"/>
</dbReference>
<dbReference type="SUPFAM" id="SSF56519">
    <property type="entry name" value="Penicillin binding protein dimerisation domain"/>
    <property type="match status" value="2"/>
</dbReference>
<dbReference type="STRING" id="1528.SAMN04488579_10735"/>
<dbReference type="InterPro" id="IPR050515">
    <property type="entry name" value="Beta-lactam/transpept"/>
</dbReference>
<dbReference type="SUPFAM" id="SSF56601">
    <property type="entry name" value="beta-lactamase/transpeptidase-like"/>
    <property type="match status" value="1"/>
</dbReference>
<accession>A0A1H3EH36</accession>
<reference evidence="7" key="1">
    <citation type="submission" date="2016-10" db="EMBL/GenBank/DDBJ databases">
        <authorList>
            <person name="Varghese N."/>
            <person name="Submissions S."/>
        </authorList>
    </citation>
    <scope>NUCLEOTIDE SEQUENCE [LARGE SCALE GENOMIC DNA]</scope>
    <source>
        <strain evidence="7">VPI 5359</strain>
    </source>
</reference>
<dbReference type="Pfam" id="PF03793">
    <property type="entry name" value="PASTA"/>
    <property type="match status" value="2"/>
</dbReference>
<dbReference type="GO" id="GO:0005886">
    <property type="term" value="C:plasma membrane"/>
    <property type="evidence" value="ECO:0007669"/>
    <property type="project" value="TreeGrafter"/>
</dbReference>
<protein>
    <submittedName>
        <fullName evidence="6">Stage V sporulation protein D (Sporulation-specific penicillin-binding protein)</fullName>
    </submittedName>
</protein>
<feature type="domain" description="PASTA" evidence="5">
    <location>
        <begin position="742"/>
        <end position="801"/>
    </location>
</feature>
<dbReference type="Pfam" id="PF00905">
    <property type="entry name" value="Transpeptidase"/>
    <property type="match status" value="1"/>
</dbReference>
<feature type="domain" description="PASTA" evidence="5">
    <location>
        <begin position="677"/>
        <end position="737"/>
    </location>
</feature>
<dbReference type="AlphaFoldDB" id="A0A1H3EH36"/>
<proteinExistence type="inferred from homology"/>
<dbReference type="Pfam" id="PF03717">
    <property type="entry name" value="PBP_dimer"/>
    <property type="match status" value="1"/>
</dbReference>
<dbReference type="Gene3D" id="3.40.710.10">
    <property type="entry name" value="DD-peptidase/beta-lactamase superfamily"/>
    <property type="match status" value="1"/>
</dbReference>
<dbReference type="GO" id="GO:0008658">
    <property type="term" value="F:penicillin binding"/>
    <property type="evidence" value="ECO:0007669"/>
    <property type="project" value="InterPro"/>
</dbReference>
<dbReference type="InterPro" id="IPR036138">
    <property type="entry name" value="PBP_dimer_sf"/>
</dbReference>
<dbReference type="OrthoDB" id="9804124at2"/>
<dbReference type="GO" id="GO:0071555">
    <property type="term" value="P:cell wall organization"/>
    <property type="evidence" value="ECO:0007669"/>
    <property type="project" value="TreeGrafter"/>
</dbReference>
<dbReference type="RefSeq" id="WP_090244373.1">
    <property type="nucleotide sequence ID" value="NZ_FNOU01000007.1"/>
</dbReference>
<dbReference type="PROSITE" id="PS51178">
    <property type="entry name" value="PASTA"/>
    <property type="match status" value="2"/>
</dbReference>
<dbReference type="InterPro" id="IPR005311">
    <property type="entry name" value="PBP_dimer"/>
</dbReference>
<keyword evidence="7" id="KW-1185">Reference proteome</keyword>
<evidence type="ECO:0000256" key="3">
    <source>
        <dbReference type="ARBA" id="ARBA00023136"/>
    </source>
</evidence>
<dbReference type="SUPFAM" id="SSF54184">
    <property type="entry name" value="Penicillin-binding protein 2x (pbp-2x), c-terminal domain"/>
    <property type="match status" value="2"/>
</dbReference>
<keyword evidence="3 4" id="KW-0472">Membrane</keyword>
<feature type="transmembrane region" description="Helical" evidence="4">
    <location>
        <begin position="20"/>
        <end position="39"/>
    </location>
</feature>
<comment type="subcellular location">
    <subcellularLocation>
        <location evidence="1">Membrane</location>
    </subcellularLocation>
</comment>
<gene>
    <name evidence="6" type="ORF">SAMN04488579_10735</name>
</gene>
<dbReference type="InterPro" id="IPR005543">
    <property type="entry name" value="PASTA_dom"/>
</dbReference>
<dbReference type="PANTHER" id="PTHR30627">
    <property type="entry name" value="PEPTIDOGLYCAN D,D-TRANSPEPTIDASE"/>
    <property type="match status" value="1"/>
</dbReference>
<evidence type="ECO:0000259" key="5">
    <source>
        <dbReference type="PROSITE" id="PS51178"/>
    </source>
</evidence>
<name>A0A1H3EH36_EUBBA</name>
<evidence type="ECO:0000256" key="1">
    <source>
        <dbReference type="ARBA" id="ARBA00004370"/>
    </source>
</evidence>
<keyword evidence="4" id="KW-0812">Transmembrane</keyword>
<dbReference type="InterPro" id="IPR012338">
    <property type="entry name" value="Beta-lactam/transpept-like"/>
</dbReference>
<evidence type="ECO:0000313" key="6">
    <source>
        <dbReference type="EMBL" id="SDX77239.1"/>
    </source>
</evidence>
<sequence>MAKKKKVKKSLKQISQKRLLFVIFLLSFVLVFIIGKLIYLQIFDVADQYEAQVDQSVDEVEVSASRGNILDRNGNILVQDSSAKSVHIIPLDVETGKEKDLANLLSQKLGLDYNEVYEKVTRLENDRVEMKSGVSQDVADTVTKKITKGMTYKNGTLYCIPDEIEDSAAAAGAISDATGMEYDSALKYLTRRENSPIKIKGKVDNSLAQEILESQSKKDAAGKTESTNGVELIEDSRRYYTNGNFASYLLGFTDANYDGLSGVEATCNDILSGEKGIAYFQKDATGNTIPSQTKIIKQPTQGKNITLSIDSNIQNMAEKAVSSAIEEWKAKSGTAIVMETKTGKILAMASKPDYDLNDPYTISDAFKARKAEDLNGKSESDQLSEMWKNPAVASNYEPGSTFKAVTAAAALEEGVVSPDTTVYCSGSININGVTVNCTGNHGTQSVTEAIANSCNPGLVQIIQRLDPNKFYQYAYNFGYGEKTGIELTGEEAGLISRRFDDSGAINELDYSTLSFGQGLATTPIQNLAALNCVVNNGYYMEPSVLADNNDSSLGVNGKLGSSKQIVSSETSKEMRDIMVNVITGSSTLKNLSEGYSMGGKTGTAEKFVDGAYSKTAYVTSFFCYAPVEDPQYSILMVLDEPSSDASGGTSAAPAAIEIMKQILGASESSVSSAGVGGSVVVPDLVGLNLETAKAILDEKGIAYTVNQKDHGGIVLSQSIDAKGSYAEGDTLALDVGTSDSIENGKVRVPDLTGLSVQFCNELLKGLGLNLKVQGSGFATGQNPAAGSAVDKNSDVTVTFTQ</sequence>
<organism evidence="6 7">
    <name type="scientific">Eubacterium barkeri</name>
    <name type="common">Clostridium barkeri</name>
    <dbReference type="NCBI Taxonomy" id="1528"/>
    <lineage>
        <taxon>Bacteria</taxon>
        <taxon>Bacillati</taxon>
        <taxon>Bacillota</taxon>
        <taxon>Clostridia</taxon>
        <taxon>Eubacteriales</taxon>
        <taxon>Eubacteriaceae</taxon>
        <taxon>Eubacterium</taxon>
    </lineage>
</organism>
<keyword evidence="4" id="KW-1133">Transmembrane helix</keyword>
<dbReference type="Proteomes" id="UP000199652">
    <property type="component" value="Unassembled WGS sequence"/>
</dbReference>
<dbReference type="Gene3D" id="3.90.1310.10">
    <property type="entry name" value="Penicillin-binding protein 2a (Domain 2)"/>
    <property type="match status" value="2"/>
</dbReference>
<evidence type="ECO:0000313" key="7">
    <source>
        <dbReference type="Proteomes" id="UP000199652"/>
    </source>
</evidence>